<sequence length="124" mass="14232">MIFKELANGAFVLIGVNYYTSNYAGSIQFDKDDTSTSFIQCHYTIDRNGALIDNLIPGCSQICVYLQVLRNALIYMKQEYHNIIFYVTENNWLVGLSSKKGVNVKGYFMWSFDGLHEDEVRLHA</sequence>
<dbReference type="Proteomes" id="UP000237347">
    <property type="component" value="Unassembled WGS sequence"/>
</dbReference>
<keyword evidence="3" id="KW-1185">Reference proteome</keyword>
<dbReference type="InterPro" id="IPR001360">
    <property type="entry name" value="Glyco_hydro_1"/>
</dbReference>
<gene>
    <name evidence="2" type="primary">BAGBG_1</name>
    <name evidence="2" type="ORF">CFP56_002882</name>
</gene>
<dbReference type="AlphaFoldDB" id="A0AAW0LE84"/>
<dbReference type="SUPFAM" id="SSF51445">
    <property type="entry name" value="(Trans)glycosidases"/>
    <property type="match status" value="1"/>
</dbReference>
<evidence type="ECO:0000313" key="3">
    <source>
        <dbReference type="Proteomes" id="UP000237347"/>
    </source>
</evidence>
<dbReference type="PRINTS" id="PR00131">
    <property type="entry name" value="GLHYDRLASE1"/>
</dbReference>
<dbReference type="Gene3D" id="3.20.20.80">
    <property type="entry name" value="Glycosidases"/>
    <property type="match status" value="1"/>
</dbReference>
<evidence type="ECO:0000256" key="1">
    <source>
        <dbReference type="ARBA" id="ARBA00010838"/>
    </source>
</evidence>
<accession>A0AAW0LE84</accession>
<proteinExistence type="inferred from homology"/>
<comment type="caution">
    <text evidence="2">The sequence shown here is derived from an EMBL/GenBank/DDBJ whole genome shotgun (WGS) entry which is preliminary data.</text>
</comment>
<dbReference type="GO" id="GO:0005975">
    <property type="term" value="P:carbohydrate metabolic process"/>
    <property type="evidence" value="ECO:0007669"/>
    <property type="project" value="InterPro"/>
</dbReference>
<dbReference type="EMBL" id="PKMF04000113">
    <property type="protein sequence ID" value="KAK7849475.1"/>
    <property type="molecule type" value="Genomic_DNA"/>
</dbReference>
<organism evidence="2 3">
    <name type="scientific">Quercus suber</name>
    <name type="common">Cork oak</name>
    <dbReference type="NCBI Taxonomy" id="58331"/>
    <lineage>
        <taxon>Eukaryota</taxon>
        <taxon>Viridiplantae</taxon>
        <taxon>Streptophyta</taxon>
        <taxon>Embryophyta</taxon>
        <taxon>Tracheophyta</taxon>
        <taxon>Spermatophyta</taxon>
        <taxon>Magnoliopsida</taxon>
        <taxon>eudicotyledons</taxon>
        <taxon>Gunneridae</taxon>
        <taxon>Pentapetalae</taxon>
        <taxon>rosids</taxon>
        <taxon>fabids</taxon>
        <taxon>Fagales</taxon>
        <taxon>Fagaceae</taxon>
        <taxon>Quercus</taxon>
    </lineage>
</organism>
<protein>
    <submittedName>
        <fullName evidence="2">Isoflavonoid 7-o-beta-apiosyl-glucoside beta-glycosidase</fullName>
    </submittedName>
</protein>
<name>A0AAW0LE84_QUESU</name>
<dbReference type="GO" id="GO:0004553">
    <property type="term" value="F:hydrolase activity, hydrolyzing O-glycosyl compounds"/>
    <property type="evidence" value="ECO:0007669"/>
    <property type="project" value="InterPro"/>
</dbReference>
<evidence type="ECO:0000313" key="2">
    <source>
        <dbReference type="EMBL" id="KAK7849475.1"/>
    </source>
</evidence>
<dbReference type="InterPro" id="IPR017853">
    <property type="entry name" value="GH"/>
</dbReference>
<comment type="similarity">
    <text evidence="1">Belongs to the glycosyl hydrolase 1 family.</text>
</comment>
<reference evidence="2 3" key="1">
    <citation type="journal article" date="2018" name="Sci. Data">
        <title>The draft genome sequence of cork oak.</title>
        <authorList>
            <person name="Ramos A.M."/>
            <person name="Usie A."/>
            <person name="Barbosa P."/>
            <person name="Barros P.M."/>
            <person name="Capote T."/>
            <person name="Chaves I."/>
            <person name="Simoes F."/>
            <person name="Abreu I."/>
            <person name="Carrasquinho I."/>
            <person name="Faro C."/>
            <person name="Guimaraes J.B."/>
            <person name="Mendonca D."/>
            <person name="Nobrega F."/>
            <person name="Rodrigues L."/>
            <person name="Saibo N.J.M."/>
            <person name="Varela M.C."/>
            <person name="Egas C."/>
            <person name="Matos J."/>
            <person name="Miguel C.M."/>
            <person name="Oliveira M.M."/>
            <person name="Ricardo C.P."/>
            <person name="Goncalves S."/>
        </authorList>
    </citation>
    <scope>NUCLEOTIDE SEQUENCE [LARGE SCALE GENOMIC DNA]</scope>
    <source>
        <strain evidence="3">cv. HL8</strain>
    </source>
</reference>